<sequence length="121" mass="13351">MKMYSEKHQWVELEGETARMGITEYAAKQLGDIVFVELPTIGDQVTGGDSIALVESVKSSSEIYTPVSGEILRVNEQLTDTPEQLNGDPEGEAWIAELKVANAEELDELMTEKEYLASLSN</sequence>
<dbReference type="NCBIfam" id="NF002270">
    <property type="entry name" value="PRK01202.1"/>
    <property type="match status" value="1"/>
</dbReference>
<dbReference type="EMBL" id="MLBF01000014">
    <property type="protein sequence ID" value="OLN31827.1"/>
    <property type="molecule type" value="Genomic_DNA"/>
</dbReference>
<comment type="similarity">
    <text evidence="1 3">Belongs to the GcvH family.</text>
</comment>
<dbReference type="GO" id="GO:0005960">
    <property type="term" value="C:glycine cleavage complex"/>
    <property type="evidence" value="ECO:0007669"/>
    <property type="project" value="InterPro"/>
</dbReference>
<dbReference type="InterPro" id="IPR003016">
    <property type="entry name" value="2-oxoA_DH_lipoyl-BS"/>
</dbReference>
<dbReference type="Gene3D" id="2.40.50.100">
    <property type="match status" value="1"/>
</dbReference>
<dbReference type="SUPFAM" id="SSF51230">
    <property type="entry name" value="Single hybrid motif"/>
    <property type="match status" value="1"/>
</dbReference>
<comment type="function">
    <text evidence="3">The glycine cleavage system catalyzes the degradation of glycine. The H protein shuttles the methylamine group of glycine from the P protein to the T protein.</text>
</comment>
<dbReference type="CDD" id="cd06848">
    <property type="entry name" value="GCS_H"/>
    <property type="match status" value="1"/>
</dbReference>
<evidence type="ECO:0000313" key="7">
    <source>
        <dbReference type="Proteomes" id="UP000186102"/>
    </source>
</evidence>
<feature type="domain" description="Lipoyl-binding" evidence="5">
    <location>
        <begin position="17"/>
        <end position="99"/>
    </location>
</feature>
<keyword evidence="7" id="KW-1185">Reference proteome</keyword>
<dbReference type="InterPro" id="IPR000089">
    <property type="entry name" value="Biotin_lipoyl"/>
</dbReference>
<dbReference type="GO" id="GO:0019464">
    <property type="term" value="P:glycine decarboxylation via glycine cleavage system"/>
    <property type="evidence" value="ECO:0007669"/>
    <property type="project" value="UniProtKB-UniRule"/>
</dbReference>
<name>A0A1Q8QWU8_9FIRM</name>
<dbReference type="STRING" id="1888891.DSOL_2323"/>
<dbReference type="PROSITE" id="PS50968">
    <property type="entry name" value="BIOTINYL_LIPOYL"/>
    <property type="match status" value="1"/>
</dbReference>
<accession>A0A1Q8QWU8</accession>
<dbReference type="Pfam" id="PF01597">
    <property type="entry name" value="GCV_H"/>
    <property type="match status" value="1"/>
</dbReference>
<evidence type="ECO:0000259" key="5">
    <source>
        <dbReference type="PROSITE" id="PS50968"/>
    </source>
</evidence>
<dbReference type="RefSeq" id="WP_075364944.1">
    <property type="nucleotide sequence ID" value="NZ_MLBF01000014.1"/>
</dbReference>
<dbReference type="InterPro" id="IPR017453">
    <property type="entry name" value="GCV_H_sub"/>
</dbReference>
<evidence type="ECO:0000256" key="2">
    <source>
        <dbReference type="ARBA" id="ARBA00022823"/>
    </source>
</evidence>
<dbReference type="Proteomes" id="UP000186102">
    <property type="component" value="Unassembled WGS sequence"/>
</dbReference>
<dbReference type="HAMAP" id="MF_00272">
    <property type="entry name" value="GcvH"/>
    <property type="match status" value="1"/>
</dbReference>
<evidence type="ECO:0000313" key="6">
    <source>
        <dbReference type="EMBL" id="OLN31827.1"/>
    </source>
</evidence>
<dbReference type="InterPro" id="IPR011053">
    <property type="entry name" value="Single_hybrid_motif"/>
</dbReference>
<gene>
    <name evidence="3" type="primary">gcvH</name>
    <name evidence="6" type="ORF">DSOL_2323</name>
</gene>
<comment type="cofactor">
    <cofactor evidence="3">
        <name>(R)-lipoate</name>
        <dbReference type="ChEBI" id="CHEBI:83088"/>
    </cofactor>
    <text evidence="3">Binds 1 lipoyl cofactor covalently.</text>
</comment>
<dbReference type="InterPro" id="IPR033753">
    <property type="entry name" value="GCV_H/Fam206"/>
</dbReference>
<protein>
    <recommendedName>
        <fullName evidence="3">Glycine cleavage system H protein</fullName>
    </recommendedName>
</protein>
<dbReference type="PROSITE" id="PS00189">
    <property type="entry name" value="LIPOYL"/>
    <property type="match status" value="1"/>
</dbReference>
<dbReference type="OrthoDB" id="9796712at2"/>
<dbReference type="InterPro" id="IPR002930">
    <property type="entry name" value="GCV_H"/>
</dbReference>
<feature type="modified residue" description="N6-lipoyllysine" evidence="3 4">
    <location>
        <position position="58"/>
    </location>
</feature>
<evidence type="ECO:0000256" key="3">
    <source>
        <dbReference type="HAMAP-Rule" id="MF_00272"/>
    </source>
</evidence>
<dbReference type="PANTHER" id="PTHR11715:SF3">
    <property type="entry name" value="GLYCINE CLEAVAGE SYSTEM H PROTEIN-RELATED"/>
    <property type="match status" value="1"/>
</dbReference>
<dbReference type="GO" id="GO:0009249">
    <property type="term" value="P:protein lipoylation"/>
    <property type="evidence" value="ECO:0007669"/>
    <property type="project" value="TreeGrafter"/>
</dbReference>
<dbReference type="NCBIfam" id="TIGR00527">
    <property type="entry name" value="gcvH"/>
    <property type="match status" value="1"/>
</dbReference>
<evidence type="ECO:0000256" key="4">
    <source>
        <dbReference type="PIRSR" id="PIRSR617453-50"/>
    </source>
</evidence>
<organism evidence="6 7">
    <name type="scientific">Desulfosporosinus metallidurans</name>
    <dbReference type="NCBI Taxonomy" id="1888891"/>
    <lineage>
        <taxon>Bacteria</taxon>
        <taxon>Bacillati</taxon>
        <taxon>Bacillota</taxon>
        <taxon>Clostridia</taxon>
        <taxon>Eubacteriales</taxon>
        <taxon>Desulfitobacteriaceae</taxon>
        <taxon>Desulfosporosinus</taxon>
    </lineage>
</organism>
<evidence type="ECO:0000256" key="1">
    <source>
        <dbReference type="ARBA" id="ARBA00009249"/>
    </source>
</evidence>
<dbReference type="GO" id="GO:0005737">
    <property type="term" value="C:cytoplasm"/>
    <property type="evidence" value="ECO:0007669"/>
    <property type="project" value="TreeGrafter"/>
</dbReference>
<dbReference type="PANTHER" id="PTHR11715">
    <property type="entry name" value="GLYCINE CLEAVAGE SYSTEM H PROTEIN"/>
    <property type="match status" value="1"/>
</dbReference>
<comment type="subunit">
    <text evidence="3">The glycine cleavage system is composed of four proteins: P, T, L and H.</text>
</comment>
<comment type="caution">
    <text evidence="6">The sequence shown here is derived from an EMBL/GenBank/DDBJ whole genome shotgun (WGS) entry which is preliminary data.</text>
</comment>
<reference evidence="6 7" key="1">
    <citation type="submission" date="2016-09" db="EMBL/GenBank/DDBJ databases">
        <title>Complete genome of Desulfosporosinus sp. OL.</title>
        <authorList>
            <person name="Mardanov A."/>
            <person name="Beletsky A."/>
            <person name="Panova A."/>
            <person name="Karnachuk O."/>
            <person name="Ravin N."/>
        </authorList>
    </citation>
    <scope>NUCLEOTIDE SEQUENCE [LARGE SCALE GENOMIC DNA]</scope>
    <source>
        <strain evidence="6 7">OL</strain>
    </source>
</reference>
<proteinExistence type="inferred from homology"/>
<dbReference type="AlphaFoldDB" id="A0A1Q8QWU8"/>
<keyword evidence="2 3" id="KW-0450">Lipoyl</keyword>